<dbReference type="InterPro" id="IPR050083">
    <property type="entry name" value="HtpX_protease"/>
</dbReference>
<keyword evidence="5 11" id="KW-0479">Metal-binding</keyword>
<feature type="transmembrane region" description="Helical" evidence="11">
    <location>
        <begin position="191"/>
        <end position="212"/>
    </location>
</feature>
<comment type="similarity">
    <text evidence="1 11">Belongs to the peptidase M48B family.</text>
</comment>
<reference evidence="13 14" key="1">
    <citation type="submission" date="2019-06" db="EMBL/GenBank/DDBJ databases">
        <title>Whole genome shotgun sequence of Streptomyces cacaoi subsp. cacaoi NBRC 12748.</title>
        <authorList>
            <person name="Hosoyama A."/>
            <person name="Uohara A."/>
            <person name="Ohji S."/>
            <person name="Ichikawa N."/>
        </authorList>
    </citation>
    <scope>NUCLEOTIDE SEQUENCE [LARGE SCALE GENOMIC DNA]</scope>
    <source>
        <strain evidence="13 14">NBRC 12748</strain>
    </source>
</reference>
<evidence type="ECO:0000256" key="10">
    <source>
        <dbReference type="ARBA" id="ARBA00023136"/>
    </source>
</evidence>
<comment type="subcellular location">
    <subcellularLocation>
        <location evidence="11">Cell membrane</location>
        <topology evidence="11">Multi-pass membrane protein</topology>
    </subcellularLocation>
</comment>
<comment type="cofactor">
    <cofactor evidence="11">
        <name>Zn(2+)</name>
        <dbReference type="ChEBI" id="CHEBI:29105"/>
    </cofactor>
    <text evidence="11">Binds 1 zinc ion per subunit.</text>
</comment>
<keyword evidence="14" id="KW-1185">Reference proteome</keyword>
<feature type="transmembrane region" description="Helical" evidence="11">
    <location>
        <begin position="44"/>
        <end position="61"/>
    </location>
</feature>
<feature type="binding site" evidence="11">
    <location>
        <position position="148"/>
    </location>
    <ligand>
        <name>Zn(2+)</name>
        <dbReference type="ChEBI" id="CHEBI:29105"/>
        <note>catalytic</note>
    </ligand>
</feature>
<keyword evidence="2 11" id="KW-1003">Cell membrane</keyword>
<dbReference type="HAMAP" id="MF_00188">
    <property type="entry name" value="Pept_M48_protease_HtpX"/>
    <property type="match status" value="1"/>
</dbReference>
<name>A0A4Y3R8Y2_STRCI</name>
<keyword evidence="9 11" id="KW-0482">Metalloprotease</keyword>
<feature type="binding site" evidence="11">
    <location>
        <position position="221"/>
    </location>
    <ligand>
        <name>Zn(2+)</name>
        <dbReference type="ChEBI" id="CHEBI:29105"/>
        <note>catalytic</note>
    </ligand>
</feature>
<dbReference type="NCBIfam" id="NF002669">
    <property type="entry name" value="PRK02391.1"/>
    <property type="match status" value="1"/>
</dbReference>
<feature type="domain" description="Peptidase M48" evidence="12">
    <location>
        <begin position="77"/>
        <end position="295"/>
    </location>
</feature>
<evidence type="ECO:0000256" key="6">
    <source>
        <dbReference type="ARBA" id="ARBA00022801"/>
    </source>
</evidence>
<gene>
    <name evidence="13" type="primary">htpX1</name>
    <name evidence="11" type="synonym">htpX</name>
    <name evidence="13" type="ORF">SCA03_57180</name>
</gene>
<dbReference type="InterPro" id="IPR001915">
    <property type="entry name" value="Peptidase_M48"/>
</dbReference>
<keyword evidence="7 11" id="KW-0862">Zinc</keyword>
<dbReference type="CDD" id="cd07327">
    <property type="entry name" value="M48B_HtpX_like"/>
    <property type="match status" value="1"/>
</dbReference>
<keyword evidence="4 11" id="KW-0812">Transmembrane</keyword>
<keyword evidence="8 11" id="KW-1133">Transmembrane helix</keyword>
<keyword evidence="6 11" id="KW-0378">Hydrolase</keyword>
<dbReference type="GO" id="GO:0006508">
    <property type="term" value="P:proteolysis"/>
    <property type="evidence" value="ECO:0007669"/>
    <property type="project" value="UniProtKB-KW"/>
</dbReference>
<keyword evidence="10 11" id="KW-0472">Membrane</keyword>
<evidence type="ECO:0000313" key="14">
    <source>
        <dbReference type="Proteomes" id="UP000319210"/>
    </source>
</evidence>
<dbReference type="Proteomes" id="UP000319210">
    <property type="component" value="Unassembled WGS sequence"/>
</dbReference>
<dbReference type="GO" id="GO:0005886">
    <property type="term" value="C:plasma membrane"/>
    <property type="evidence" value="ECO:0007669"/>
    <property type="project" value="UniProtKB-SubCell"/>
</dbReference>
<accession>A0A4Y3R8Y2</accession>
<evidence type="ECO:0000256" key="8">
    <source>
        <dbReference type="ARBA" id="ARBA00022989"/>
    </source>
</evidence>
<feature type="transmembrane region" description="Helical" evidence="11">
    <location>
        <begin position="154"/>
        <end position="179"/>
    </location>
</feature>
<evidence type="ECO:0000256" key="7">
    <source>
        <dbReference type="ARBA" id="ARBA00022833"/>
    </source>
</evidence>
<dbReference type="GO" id="GO:0008270">
    <property type="term" value="F:zinc ion binding"/>
    <property type="evidence" value="ECO:0007669"/>
    <property type="project" value="UniProtKB-UniRule"/>
</dbReference>
<dbReference type="EC" id="3.4.24.-" evidence="11"/>
<proteinExistence type="inferred from homology"/>
<dbReference type="PANTHER" id="PTHR43221">
    <property type="entry name" value="PROTEASE HTPX"/>
    <property type="match status" value="1"/>
</dbReference>
<dbReference type="GO" id="GO:0004222">
    <property type="term" value="F:metalloendopeptidase activity"/>
    <property type="evidence" value="ECO:0007669"/>
    <property type="project" value="UniProtKB-UniRule"/>
</dbReference>
<feature type="transmembrane region" description="Helical" evidence="11">
    <location>
        <begin position="21"/>
        <end position="38"/>
    </location>
</feature>
<evidence type="ECO:0000256" key="9">
    <source>
        <dbReference type="ARBA" id="ARBA00023049"/>
    </source>
</evidence>
<dbReference type="EMBL" id="BJMM01000044">
    <property type="protein sequence ID" value="GEB53167.1"/>
    <property type="molecule type" value="Genomic_DNA"/>
</dbReference>
<dbReference type="OrthoDB" id="15218at2"/>
<feature type="active site" evidence="11">
    <location>
        <position position="145"/>
    </location>
</feature>
<keyword evidence="3 11" id="KW-0645">Protease</keyword>
<comment type="caution">
    <text evidence="13">The sequence shown here is derived from an EMBL/GenBank/DDBJ whole genome shotgun (WGS) entry which is preliminary data.</text>
</comment>
<evidence type="ECO:0000256" key="4">
    <source>
        <dbReference type="ARBA" id="ARBA00022692"/>
    </source>
</evidence>
<sequence length="305" mass="32811">MAGRHTRYVPDRGLTTRMVTTMFFIGLLYVVFVGVLVALLGKAWPIVLVVAGGMFVAQFWFSDRIAAFSMGAREVSPQQAPELHGAVDRLCALADMPKPKVAIADSDVPNAFATGRNQQNSMVCATTGLLRRLETDELEGVLSHELSHVAHRDVAVMTIASFLGVLAGIMTRVALWGGIGRSVGRNDNNGAGLLLMLIPLVSALVYVISFLLTRLLSRYRELSADRAGALLTGRPSTLASALTKISGDMARIPTRDLRQAEPYNAFFFVPALSGESLAGLLSSHPPLQKRLDQLGRISGQLGQQG</sequence>
<evidence type="ECO:0000259" key="12">
    <source>
        <dbReference type="Pfam" id="PF01435"/>
    </source>
</evidence>
<protein>
    <recommendedName>
        <fullName evidence="11">Protease HtpX homolog</fullName>
        <ecNumber evidence="11">3.4.24.-</ecNumber>
    </recommendedName>
</protein>
<evidence type="ECO:0000313" key="13">
    <source>
        <dbReference type="EMBL" id="GEB53167.1"/>
    </source>
</evidence>
<evidence type="ECO:0000256" key="5">
    <source>
        <dbReference type="ARBA" id="ARBA00022723"/>
    </source>
</evidence>
<evidence type="ECO:0000256" key="1">
    <source>
        <dbReference type="ARBA" id="ARBA00009779"/>
    </source>
</evidence>
<organism evidence="13 14">
    <name type="scientific">Streptomyces cacaoi</name>
    <dbReference type="NCBI Taxonomy" id="1898"/>
    <lineage>
        <taxon>Bacteria</taxon>
        <taxon>Bacillati</taxon>
        <taxon>Actinomycetota</taxon>
        <taxon>Actinomycetes</taxon>
        <taxon>Kitasatosporales</taxon>
        <taxon>Streptomycetaceae</taxon>
        <taxon>Streptomyces</taxon>
    </lineage>
</organism>
<dbReference type="Pfam" id="PF01435">
    <property type="entry name" value="Peptidase_M48"/>
    <property type="match status" value="1"/>
</dbReference>
<feature type="binding site" evidence="11">
    <location>
        <position position="144"/>
    </location>
    <ligand>
        <name>Zn(2+)</name>
        <dbReference type="ChEBI" id="CHEBI:29105"/>
        <note>catalytic</note>
    </ligand>
</feature>
<dbReference type="AlphaFoldDB" id="A0A4Y3R8Y2"/>
<evidence type="ECO:0000256" key="2">
    <source>
        <dbReference type="ARBA" id="ARBA00022475"/>
    </source>
</evidence>
<evidence type="ECO:0000256" key="3">
    <source>
        <dbReference type="ARBA" id="ARBA00022670"/>
    </source>
</evidence>
<evidence type="ECO:0000256" key="11">
    <source>
        <dbReference type="HAMAP-Rule" id="MF_00188"/>
    </source>
</evidence>
<dbReference type="RefSeq" id="WP_030880779.1">
    <property type="nucleotide sequence ID" value="NZ_BJMM01000044.1"/>
</dbReference>
<dbReference type="InterPro" id="IPR022919">
    <property type="entry name" value="Pept_M48_protease_HtpX"/>
</dbReference>
<dbReference type="Gene3D" id="3.30.2010.10">
    <property type="entry name" value="Metalloproteases ('zincins'), catalytic domain"/>
    <property type="match status" value="1"/>
</dbReference>
<dbReference type="PANTHER" id="PTHR43221:SF2">
    <property type="entry name" value="PROTEASE HTPX HOMOLOG"/>
    <property type="match status" value="1"/>
</dbReference>